<reference evidence="7" key="2">
    <citation type="submission" date="2021-04" db="EMBL/GenBank/DDBJ databases">
        <authorList>
            <person name="Gilroy R."/>
        </authorList>
    </citation>
    <scope>NUCLEOTIDE SEQUENCE</scope>
    <source>
        <strain evidence="7">ChiBcec16_6824</strain>
    </source>
</reference>
<dbReference type="GO" id="GO:0008983">
    <property type="term" value="F:protein-glutamate O-methyltransferase activity"/>
    <property type="evidence" value="ECO:0007669"/>
    <property type="project" value="UniProtKB-EC"/>
</dbReference>
<evidence type="ECO:0000256" key="1">
    <source>
        <dbReference type="ARBA" id="ARBA00001541"/>
    </source>
</evidence>
<dbReference type="EC" id="2.1.1.80" evidence="2"/>
<reference evidence="7" key="1">
    <citation type="journal article" date="2021" name="PeerJ">
        <title>Extensive microbial diversity within the chicken gut microbiome revealed by metagenomics and culture.</title>
        <authorList>
            <person name="Gilroy R."/>
            <person name="Ravi A."/>
            <person name="Getino M."/>
            <person name="Pursley I."/>
            <person name="Horton D.L."/>
            <person name="Alikhan N.F."/>
            <person name="Baker D."/>
            <person name="Gharbi K."/>
            <person name="Hall N."/>
            <person name="Watson M."/>
            <person name="Adriaenssens E.M."/>
            <person name="Foster-Nyarko E."/>
            <person name="Jarju S."/>
            <person name="Secka A."/>
            <person name="Antonio M."/>
            <person name="Oren A."/>
            <person name="Chaudhuri R.R."/>
            <person name="La Ragione R."/>
            <person name="Hildebrand F."/>
            <person name="Pallen M.J."/>
        </authorList>
    </citation>
    <scope>NUCLEOTIDE SEQUENCE</scope>
    <source>
        <strain evidence="7">ChiBcec16_6824</strain>
    </source>
</reference>
<dbReference type="InterPro" id="IPR022642">
    <property type="entry name" value="CheR_C"/>
</dbReference>
<keyword evidence="3" id="KW-0489">Methyltransferase</keyword>
<proteinExistence type="predicted"/>
<feature type="domain" description="CheR-type methyltransferase" evidence="6">
    <location>
        <begin position="1"/>
        <end position="253"/>
    </location>
</feature>
<gene>
    <name evidence="7" type="ORF">H9841_07675</name>
</gene>
<dbReference type="PRINTS" id="PR00996">
    <property type="entry name" value="CHERMTFRASE"/>
</dbReference>
<dbReference type="InterPro" id="IPR000780">
    <property type="entry name" value="CheR_MeTrfase"/>
</dbReference>
<dbReference type="InterPro" id="IPR026024">
    <property type="entry name" value="Chemotaxis_MeTrfase_CheR"/>
</dbReference>
<dbReference type="PROSITE" id="PS50123">
    <property type="entry name" value="CHER"/>
    <property type="match status" value="1"/>
</dbReference>
<evidence type="ECO:0000313" key="8">
    <source>
        <dbReference type="Proteomes" id="UP000823868"/>
    </source>
</evidence>
<dbReference type="SMART" id="SM00138">
    <property type="entry name" value="MeTrc"/>
    <property type="match status" value="1"/>
</dbReference>
<name>A0A9D1YCD2_9FIRM</name>
<dbReference type="CDD" id="cd02440">
    <property type="entry name" value="AdoMet_MTases"/>
    <property type="match status" value="1"/>
</dbReference>
<dbReference type="GO" id="GO:0032259">
    <property type="term" value="P:methylation"/>
    <property type="evidence" value="ECO:0007669"/>
    <property type="project" value="UniProtKB-KW"/>
</dbReference>
<dbReference type="SUPFAM" id="SSF47757">
    <property type="entry name" value="Chemotaxis receptor methyltransferase CheR, N-terminal domain"/>
    <property type="match status" value="1"/>
</dbReference>
<evidence type="ECO:0000313" key="7">
    <source>
        <dbReference type="EMBL" id="HIY21761.1"/>
    </source>
</evidence>
<evidence type="ECO:0000256" key="2">
    <source>
        <dbReference type="ARBA" id="ARBA00012534"/>
    </source>
</evidence>
<evidence type="ECO:0000256" key="5">
    <source>
        <dbReference type="ARBA" id="ARBA00022691"/>
    </source>
</evidence>
<comment type="catalytic activity">
    <reaction evidence="1">
        <text>L-glutamyl-[protein] + S-adenosyl-L-methionine = [protein]-L-glutamate 5-O-methyl ester + S-adenosyl-L-homocysteine</text>
        <dbReference type="Rhea" id="RHEA:24452"/>
        <dbReference type="Rhea" id="RHEA-COMP:10208"/>
        <dbReference type="Rhea" id="RHEA-COMP:10311"/>
        <dbReference type="ChEBI" id="CHEBI:29973"/>
        <dbReference type="ChEBI" id="CHEBI:57856"/>
        <dbReference type="ChEBI" id="CHEBI:59789"/>
        <dbReference type="ChEBI" id="CHEBI:82795"/>
        <dbReference type="EC" id="2.1.1.80"/>
    </reaction>
</comment>
<dbReference type="Pfam" id="PF01739">
    <property type="entry name" value="CheR"/>
    <property type="match status" value="1"/>
</dbReference>
<dbReference type="AlphaFoldDB" id="A0A9D1YCD2"/>
<dbReference type="SUPFAM" id="SSF53335">
    <property type="entry name" value="S-adenosyl-L-methionine-dependent methyltransferases"/>
    <property type="match status" value="1"/>
</dbReference>
<dbReference type="InterPro" id="IPR050903">
    <property type="entry name" value="Bact_Chemotaxis_MeTrfase"/>
</dbReference>
<comment type="caution">
    <text evidence="7">The sequence shown here is derived from an EMBL/GenBank/DDBJ whole genome shotgun (WGS) entry which is preliminary data.</text>
</comment>
<dbReference type="InterPro" id="IPR029063">
    <property type="entry name" value="SAM-dependent_MTases_sf"/>
</dbReference>
<dbReference type="PANTHER" id="PTHR24422">
    <property type="entry name" value="CHEMOTAXIS PROTEIN METHYLTRANSFERASE"/>
    <property type="match status" value="1"/>
</dbReference>
<keyword evidence="4" id="KW-0808">Transferase</keyword>
<sequence length="253" mass="29485">MQKNYGIDLSKKKTLITSRLSHSLKERGYTEIEPFLEQLFSKKNPDDVELILNKLTTNYTYFLREKDHFTYFQDVILPALVKRHARDKVLSIWSAGCSSGEEPYTLSIYLKEFFGAQASQWDTRVLATDISQQAMAKAQKGLYHVPADMPSQWLRRYFTLDKATGLYSISPEIRKNVIFRPFNLMDPIQFRLKFDVIFCRNVMIYFNQATRDALVSRFCDAMHPGGYFFISHSESLGQNPKFRLVAPSIYQKK</sequence>
<dbReference type="Gene3D" id="1.10.155.10">
    <property type="entry name" value="Chemotaxis receptor methyltransferase CheR, N-terminal domain"/>
    <property type="match status" value="1"/>
</dbReference>
<evidence type="ECO:0000259" key="6">
    <source>
        <dbReference type="PROSITE" id="PS50123"/>
    </source>
</evidence>
<dbReference type="PANTHER" id="PTHR24422:SF19">
    <property type="entry name" value="CHEMOTAXIS PROTEIN METHYLTRANSFERASE"/>
    <property type="match status" value="1"/>
</dbReference>
<evidence type="ECO:0000256" key="4">
    <source>
        <dbReference type="ARBA" id="ARBA00022679"/>
    </source>
</evidence>
<dbReference type="InterPro" id="IPR036804">
    <property type="entry name" value="CheR_N_sf"/>
</dbReference>
<evidence type="ECO:0000256" key="3">
    <source>
        <dbReference type="ARBA" id="ARBA00022603"/>
    </source>
</evidence>
<dbReference type="EMBL" id="DXDX01000139">
    <property type="protein sequence ID" value="HIY21761.1"/>
    <property type="molecule type" value="Genomic_DNA"/>
</dbReference>
<accession>A0A9D1YCD2</accession>
<dbReference type="PIRSF" id="PIRSF000410">
    <property type="entry name" value="CheR"/>
    <property type="match status" value="1"/>
</dbReference>
<organism evidence="7 8">
    <name type="scientific">Candidatus Flavonifractor merdigallinarum</name>
    <dbReference type="NCBI Taxonomy" id="2838589"/>
    <lineage>
        <taxon>Bacteria</taxon>
        <taxon>Bacillati</taxon>
        <taxon>Bacillota</taxon>
        <taxon>Clostridia</taxon>
        <taxon>Eubacteriales</taxon>
        <taxon>Oscillospiraceae</taxon>
        <taxon>Flavonifractor</taxon>
    </lineage>
</organism>
<dbReference type="Proteomes" id="UP000823868">
    <property type="component" value="Unassembled WGS sequence"/>
</dbReference>
<keyword evidence="5" id="KW-0949">S-adenosyl-L-methionine</keyword>
<dbReference type="Gene3D" id="3.40.50.150">
    <property type="entry name" value="Vaccinia Virus protein VP39"/>
    <property type="match status" value="1"/>
</dbReference>
<protein>
    <recommendedName>
        <fullName evidence="2">protein-glutamate O-methyltransferase</fullName>
        <ecNumber evidence="2">2.1.1.80</ecNumber>
    </recommendedName>
</protein>